<dbReference type="GO" id="GO:0004842">
    <property type="term" value="F:ubiquitin-protein transferase activity"/>
    <property type="evidence" value="ECO:0007669"/>
    <property type="project" value="InterPro"/>
</dbReference>
<dbReference type="GO" id="GO:0016567">
    <property type="term" value="P:protein ubiquitination"/>
    <property type="evidence" value="ECO:0007669"/>
    <property type="project" value="InterPro"/>
</dbReference>
<dbReference type="PANTHER" id="PTHR11685">
    <property type="entry name" value="RBR FAMILY RING FINGER AND IBR DOMAIN-CONTAINING"/>
    <property type="match status" value="1"/>
</dbReference>
<accession>A0A6A2WD55</accession>
<dbReference type="EMBL" id="VEPZ02001768">
    <property type="protein sequence ID" value="KAE8656222.1"/>
    <property type="molecule type" value="Genomic_DNA"/>
</dbReference>
<evidence type="ECO:0000313" key="2">
    <source>
        <dbReference type="Proteomes" id="UP000436088"/>
    </source>
</evidence>
<name>A0A6A2WD55_HIBSY</name>
<comment type="caution">
    <text evidence="1">The sequence shown here is derived from an EMBL/GenBank/DDBJ whole genome shotgun (WGS) entry which is preliminary data.</text>
</comment>
<dbReference type="Gene3D" id="3.30.40.10">
    <property type="entry name" value="Zinc/RING finger domain, C3HC4 (zinc finger)"/>
    <property type="match status" value="1"/>
</dbReference>
<proteinExistence type="predicted"/>
<dbReference type="InterPro" id="IPR031127">
    <property type="entry name" value="E3_UB_ligase_RBR"/>
</dbReference>
<dbReference type="Proteomes" id="UP000436088">
    <property type="component" value="Unassembled WGS sequence"/>
</dbReference>
<dbReference type="AlphaFoldDB" id="A0A6A2WD55"/>
<reference evidence="1" key="1">
    <citation type="submission" date="2019-09" db="EMBL/GenBank/DDBJ databases">
        <title>Draft genome information of white flower Hibiscus syriacus.</title>
        <authorList>
            <person name="Kim Y.-M."/>
        </authorList>
    </citation>
    <scope>NUCLEOTIDE SEQUENCE [LARGE SCALE GENOMIC DNA]</scope>
    <source>
        <strain evidence="1">YM2019G1</strain>
    </source>
</reference>
<sequence>MVKIEEYCEGDIIHLVDDFYFLALYDDEEIFPISDEKYALELHLQEALMSSAISTRSGSGSIHHLETYQRVNSMTTRKGKRNKSASHQENIAMVKCPDMDCNAALEPQFCRSIVPGKVFDRWENALCESMVMASQKFYCLFKDCSAVLVDDGGSDVVQSECPVCHRLLGMAHKYTGKDDRG</sequence>
<gene>
    <name evidence="1" type="ORF">F3Y22_tig00117005pilonHSYRG00161</name>
</gene>
<keyword evidence="2" id="KW-1185">Reference proteome</keyword>
<evidence type="ECO:0000313" key="1">
    <source>
        <dbReference type="EMBL" id="KAE8656222.1"/>
    </source>
</evidence>
<protein>
    <submittedName>
        <fullName evidence="1">Uncharacterized protein</fullName>
    </submittedName>
</protein>
<dbReference type="InterPro" id="IPR013083">
    <property type="entry name" value="Znf_RING/FYVE/PHD"/>
</dbReference>
<organism evidence="1 2">
    <name type="scientific">Hibiscus syriacus</name>
    <name type="common">Rose of Sharon</name>
    <dbReference type="NCBI Taxonomy" id="106335"/>
    <lineage>
        <taxon>Eukaryota</taxon>
        <taxon>Viridiplantae</taxon>
        <taxon>Streptophyta</taxon>
        <taxon>Embryophyta</taxon>
        <taxon>Tracheophyta</taxon>
        <taxon>Spermatophyta</taxon>
        <taxon>Magnoliopsida</taxon>
        <taxon>eudicotyledons</taxon>
        <taxon>Gunneridae</taxon>
        <taxon>Pentapetalae</taxon>
        <taxon>rosids</taxon>
        <taxon>malvids</taxon>
        <taxon>Malvales</taxon>
        <taxon>Malvaceae</taxon>
        <taxon>Malvoideae</taxon>
        <taxon>Hibiscus</taxon>
    </lineage>
</organism>